<evidence type="ECO:0000313" key="1">
    <source>
        <dbReference type="EMBL" id="ABI89396.1"/>
    </source>
</evidence>
<dbReference type="KEGG" id="bam:Bamb_3842"/>
<reference evidence="1" key="1">
    <citation type="submission" date="2006-08" db="EMBL/GenBank/DDBJ databases">
        <title>Complete sequence of Chromosome 2 of Burkholderia cepacia AMMD.</title>
        <authorList>
            <consortium name="US DOE Joint Genome Institute"/>
            <person name="Copeland A."/>
            <person name="Lucas S."/>
            <person name="Lapidus A."/>
            <person name="Barry K."/>
            <person name="Detter J.C."/>
            <person name="Glavina del Rio T."/>
            <person name="Hammon N."/>
            <person name="Israni S."/>
            <person name="Pitluck S."/>
            <person name="Bruce D."/>
            <person name="Chain P."/>
            <person name="Malfatti S."/>
            <person name="Shin M."/>
            <person name="Vergez L."/>
            <person name="Schmutz J."/>
            <person name="Larimer F."/>
            <person name="Land M."/>
            <person name="Hauser L."/>
            <person name="Kyrpides N."/>
            <person name="Kim E."/>
            <person name="Parke J."/>
            <person name="Coenye T."/>
            <person name="Konstantinidis K."/>
            <person name="Ramette A."/>
            <person name="Tiedje J."/>
            <person name="Richardson P."/>
        </authorList>
    </citation>
    <scope>NUCLEOTIDE SEQUENCE</scope>
    <source>
        <strain evidence="1">AMMD</strain>
    </source>
</reference>
<keyword evidence="2" id="KW-1185">Reference proteome</keyword>
<dbReference type="Proteomes" id="UP000000662">
    <property type="component" value="Chromosome 2"/>
</dbReference>
<organism evidence="1 2">
    <name type="scientific">Burkholderia ambifaria (strain ATCC BAA-244 / DSM 16087 / CCUG 44356 / LMG 19182 / AMMD)</name>
    <name type="common">Burkholderia cepacia (strain AMMD)</name>
    <dbReference type="NCBI Taxonomy" id="339670"/>
    <lineage>
        <taxon>Bacteria</taxon>
        <taxon>Pseudomonadati</taxon>
        <taxon>Pseudomonadota</taxon>
        <taxon>Betaproteobacteria</taxon>
        <taxon>Burkholderiales</taxon>
        <taxon>Burkholderiaceae</taxon>
        <taxon>Burkholderia</taxon>
        <taxon>Burkholderia cepacia complex</taxon>
    </lineage>
</organism>
<name>Q0B8X7_BURCM</name>
<protein>
    <submittedName>
        <fullName evidence="1">Uncharacterized protein</fullName>
    </submittedName>
</protein>
<accession>Q0B8X7</accession>
<dbReference type="AlphaFoldDB" id="Q0B8X7"/>
<sequence>MCCRPERDASIRVQNICGHVERYRGKRSVLVAYSLGTGSAVVARMAGLARLAARCECGAAARHAVGVAGPALACTRWIVLHSLRYPRQWRRDWSISAVFIQTGLGIRRVKFPRQLAG</sequence>
<dbReference type="EMBL" id="CP000441">
    <property type="protein sequence ID" value="ABI89396.1"/>
    <property type="molecule type" value="Genomic_DNA"/>
</dbReference>
<evidence type="ECO:0000313" key="2">
    <source>
        <dbReference type="Proteomes" id="UP000000662"/>
    </source>
</evidence>
<gene>
    <name evidence="1" type="ordered locus">Bamb_3842</name>
</gene>
<proteinExistence type="predicted"/>